<keyword evidence="1" id="KW-1133">Transmembrane helix</keyword>
<reference evidence="2" key="2">
    <citation type="journal article" date="2015" name="Fish Shellfish Immunol.">
        <title>Early steps in the European eel (Anguilla anguilla)-Vibrio vulnificus interaction in the gills: Role of the RtxA13 toxin.</title>
        <authorList>
            <person name="Callol A."/>
            <person name="Pajuelo D."/>
            <person name="Ebbesson L."/>
            <person name="Teles M."/>
            <person name="MacKenzie S."/>
            <person name="Amaro C."/>
        </authorList>
    </citation>
    <scope>NUCLEOTIDE SEQUENCE</scope>
</reference>
<keyword evidence="1" id="KW-0812">Transmembrane</keyword>
<dbReference type="AlphaFoldDB" id="A0A0E9R740"/>
<evidence type="ECO:0000313" key="2">
    <source>
        <dbReference type="EMBL" id="JAH24168.1"/>
    </source>
</evidence>
<evidence type="ECO:0000256" key="1">
    <source>
        <dbReference type="SAM" id="Phobius"/>
    </source>
</evidence>
<reference evidence="2" key="1">
    <citation type="submission" date="2014-11" db="EMBL/GenBank/DDBJ databases">
        <authorList>
            <person name="Amaro Gonzalez C."/>
        </authorList>
    </citation>
    <scope>NUCLEOTIDE SEQUENCE</scope>
</reference>
<feature type="transmembrane region" description="Helical" evidence="1">
    <location>
        <begin position="21"/>
        <end position="37"/>
    </location>
</feature>
<keyword evidence="1" id="KW-0472">Membrane</keyword>
<proteinExistence type="predicted"/>
<name>A0A0E9R740_ANGAN</name>
<accession>A0A0E9R740</accession>
<protein>
    <submittedName>
        <fullName evidence="2">Uncharacterized protein</fullName>
    </submittedName>
</protein>
<sequence length="39" mass="4658">MCSVPSSQNWRRNLIRNKHNLFWPIGTCYFPCLPLLLTH</sequence>
<organism evidence="2">
    <name type="scientific">Anguilla anguilla</name>
    <name type="common">European freshwater eel</name>
    <name type="synonym">Muraena anguilla</name>
    <dbReference type="NCBI Taxonomy" id="7936"/>
    <lineage>
        <taxon>Eukaryota</taxon>
        <taxon>Metazoa</taxon>
        <taxon>Chordata</taxon>
        <taxon>Craniata</taxon>
        <taxon>Vertebrata</taxon>
        <taxon>Euteleostomi</taxon>
        <taxon>Actinopterygii</taxon>
        <taxon>Neopterygii</taxon>
        <taxon>Teleostei</taxon>
        <taxon>Anguilliformes</taxon>
        <taxon>Anguillidae</taxon>
        <taxon>Anguilla</taxon>
    </lineage>
</organism>
<dbReference type="EMBL" id="GBXM01084409">
    <property type="protein sequence ID" value="JAH24168.1"/>
    <property type="molecule type" value="Transcribed_RNA"/>
</dbReference>